<dbReference type="UniPathway" id="UPA00344"/>
<dbReference type="Pfam" id="PF02597">
    <property type="entry name" value="ThiS"/>
    <property type="match status" value="1"/>
</dbReference>
<proteinExistence type="inferred from homology"/>
<comment type="similarity">
    <text evidence="2">Belongs to the MoaD family.</text>
</comment>
<comment type="caution">
    <text evidence="4">The sequence shown here is derived from an EMBL/GenBank/DDBJ whole genome shotgun (WGS) entry which is preliminary data.</text>
</comment>
<organism evidence="4 5">
    <name type="scientific">Skermanella aerolata</name>
    <dbReference type="NCBI Taxonomy" id="393310"/>
    <lineage>
        <taxon>Bacteria</taxon>
        <taxon>Pseudomonadati</taxon>
        <taxon>Pseudomonadota</taxon>
        <taxon>Alphaproteobacteria</taxon>
        <taxon>Rhodospirillales</taxon>
        <taxon>Azospirillaceae</taxon>
        <taxon>Skermanella</taxon>
    </lineage>
</organism>
<reference evidence="4 5" key="1">
    <citation type="submission" date="2019-07" db="EMBL/GenBank/DDBJ databases">
        <title>Whole genome shotgun sequence of Skermanella aerolata NBRC 106429.</title>
        <authorList>
            <person name="Hosoyama A."/>
            <person name="Uohara A."/>
            <person name="Ohji S."/>
            <person name="Ichikawa N."/>
        </authorList>
    </citation>
    <scope>NUCLEOTIDE SEQUENCE [LARGE SCALE GENOMIC DNA]</scope>
    <source>
        <strain evidence="4 5">NBRC 106429</strain>
    </source>
</reference>
<dbReference type="Gene3D" id="3.10.20.30">
    <property type="match status" value="1"/>
</dbReference>
<keyword evidence="1" id="KW-0547">Nucleotide-binding</keyword>
<dbReference type="GO" id="GO:0000166">
    <property type="term" value="F:nucleotide binding"/>
    <property type="evidence" value="ECO:0007669"/>
    <property type="project" value="UniProtKB-KW"/>
</dbReference>
<evidence type="ECO:0000256" key="2">
    <source>
        <dbReference type="ARBA" id="ARBA00024200"/>
    </source>
</evidence>
<dbReference type="GO" id="GO:0006777">
    <property type="term" value="P:Mo-molybdopterin cofactor biosynthetic process"/>
    <property type="evidence" value="ECO:0007669"/>
    <property type="project" value="InterPro"/>
</dbReference>
<gene>
    <name evidence="4" type="primary">moaD</name>
    <name evidence="4" type="ORF">SAE02_31370</name>
</gene>
<dbReference type="InterPro" id="IPR003749">
    <property type="entry name" value="ThiS/MoaD-like"/>
</dbReference>
<keyword evidence="5" id="KW-1185">Reference proteome</keyword>
<dbReference type="RefSeq" id="WP_044433659.1">
    <property type="nucleotide sequence ID" value="NZ_BJYZ01000013.1"/>
</dbReference>
<dbReference type="Proteomes" id="UP000321523">
    <property type="component" value="Unassembled WGS sequence"/>
</dbReference>
<sequence>MKLLYFAWLRTKIGVSQEDVAPPAEVRDVASLIGWLQTRGPNFADALKNPSVVRVAVNQEYVRPGHPLAAGDEVALFPPVTGG</sequence>
<dbReference type="PANTHER" id="PTHR33359:SF1">
    <property type="entry name" value="MOLYBDOPTERIN SYNTHASE SULFUR CARRIER SUBUNIT"/>
    <property type="match status" value="1"/>
</dbReference>
<dbReference type="EMBL" id="BJYZ01000013">
    <property type="protein sequence ID" value="GEO38989.1"/>
    <property type="molecule type" value="Genomic_DNA"/>
</dbReference>
<protein>
    <recommendedName>
        <fullName evidence="3">Molybdopterin synthase sulfur carrier subunit</fullName>
    </recommendedName>
</protein>
<accession>A0A512DR77</accession>
<dbReference type="OrthoDB" id="9800712at2"/>
<dbReference type="GO" id="GO:1990133">
    <property type="term" value="C:molybdopterin adenylyltransferase complex"/>
    <property type="evidence" value="ECO:0007669"/>
    <property type="project" value="TreeGrafter"/>
</dbReference>
<dbReference type="PANTHER" id="PTHR33359">
    <property type="entry name" value="MOLYBDOPTERIN SYNTHASE SULFUR CARRIER SUBUNIT"/>
    <property type="match status" value="1"/>
</dbReference>
<dbReference type="NCBIfam" id="TIGR01682">
    <property type="entry name" value="moaD"/>
    <property type="match status" value="1"/>
</dbReference>
<dbReference type="InterPro" id="IPR016155">
    <property type="entry name" value="Mopterin_synth/thiamin_S_b"/>
</dbReference>
<evidence type="ECO:0000313" key="4">
    <source>
        <dbReference type="EMBL" id="GEO38989.1"/>
    </source>
</evidence>
<dbReference type="CDD" id="cd00754">
    <property type="entry name" value="Ubl_MoaD"/>
    <property type="match status" value="1"/>
</dbReference>
<dbReference type="AlphaFoldDB" id="A0A512DR77"/>
<dbReference type="SUPFAM" id="SSF54285">
    <property type="entry name" value="MoaD/ThiS"/>
    <property type="match status" value="1"/>
</dbReference>
<evidence type="ECO:0000256" key="3">
    <source>
        <dbReference type="ARBA" id="ARBA00024247"/>
    </source>
</evidence>
<evidence type="ECO:0000313" key="5">
    <source>
        <dbReference type="Proteomes" id="UP000321523"/>
    </source>
</evidence>
<dbReference type="InterPro" id="IPR044672">
    <property type="entry name" value="MOCS2A"/>
</dbReference>
<evidence type="ECO:0000256" key="1">
    <source>
        <dbReference type="ARBA" id="ARBA00022741"/>
    </source>
</evidence>
<dbReference type="InterPro" id="IPR012675">
    <property type="entry name" value="Beta-grasp_dom_sf"/>
</dbReference>
<name>A0A512DR77_9PROT</name>